<dbReference type="EMBL" id="JABFBC010000001">
    <property type="protein sequence ID" value="NNU78814.1"/>
    <property type="molecule type" value="Genomic_DNA"/>
</dbReference>
<protein>
    <recommendedName>
        <fullName evidence="4">Peptidoglycan binding-like domain-containing protein</fullName>
    </recommendedName>
</protein>
<proteinExistence type="predicted"/>
<feature type="domain" description="Peptidoglycan binding-like" evidence="4">
    <location>
        <begin position="241"/>
        <end position="293"/>
    </location>
</feature>
<gene>
    <name evidence="5" type="ORF">HMH01_00050</name>
</gene>
<dbReference type="InterPro" id="IPR036365">
    <property type="entry name" value="PGBD-like_sf"/>
</dbReference>
<dbReference type="Gene3D" id="1.10.101.10">
    <property type="entry name" value="PGBD-like superfamily/PGBD"/>
    <property type="match status" value="2"/>
</dbReference>
<keyword evidence="6" id="KW-1185">Reference proteome</keyword>
<dbReference type="InterPro" id="IPR002477">
    <property type="entry name" value="Peptidoglycan-bd-like"/>
</dbReference>
<evidence type="ECO:0000256" key="3">
    <source>
        <dbReference type="SAM" id="SignalP"/>
    </source>
</evidence>
<comment type="caution">
    <text evidence="5">The sequence shown here is derived from an EMBL/GenBank/DDBJ whole genome shotgun (WGS) entry which is preliminary data.</text>
</comment>
<keyword evidence="1" id="KW-0175">Coiled coil</keyword>
<evidence type="ECO:0000256" key="1">
    <source>
        <dbReference type="SAM" id="Coils"/>
    </source>
</evidence>
<feature type="domain" description="Peptidoglycan binding-like" evidence="4">
    <location>
        <begin position="477"/>
        <end position="528"/>
    </location>
</feature>
<reference evidence="5 6" key="1">
    <citation type="submission" date="2020-05" db="EMBL/GenBank/DDBJ databases">
        <title>Gimesia benthica sp. nov., a novel planctomycete isolated from a deep-sea water sample of the Northwest Indian Ocean.</title>
        <authorList>
            <person name="Wang J."/>
            <person name="Ruan C."/>
            <person name="Song L."/>
            <person name="Zhu Y."/>
            <person name="Li A."/>
            <person name="Zheng X."/>
            <person name="Wang L."/>
            <person name="Lu Z."/>
            <person name="Huang Y."/>
            <person name="Du W."/>
            <person name="Zhou Y."/>
            <person name="Huang L."/>
            <person name="Dai X."/>
        </authorList>
    </citation>
    <scope>NUCLEOTIDE SEQUENCE [LARGE SCALE GENOMIC DNA]</scope>
    <source>
        <strain evidence="5 6">YYQ-30</strain>
    </source>
</reference>
<evidence type="ECO:0000313" key="6">
    <source>
        <dbReference type="Proteomes" id="UP000572377"/>
    </source>
</evidence>
<feature type="coiled-coil region" evidence="1">
    <location>
        <begin position="65"/>
        <end position="92"/>
    </location>
</feature>
<sequence length="532" mass="57502">MTPRRTALTSMLALALGAGPLWAADMALVLTESGALLGAEPAHDARVRAYRDAGYDITEGFDLDRADLARLLEDFEAELEDADRLVIHLTGRMEQAGGVPVLLPREAEGESSTALLTSGVPLGLFLDFATQSPGQSFLALGRAAAPDAPGLTLSVPDGVVVMRGAPDTVSGLVTGAMIGAGLPPTAIDATAAGVVFEGDLSADLRLGRTGSTPAAPAPTPSPEPEPATPEAMEAALGLSVEQRREIQRNLTALGQNTRGIDGIFGPGTRAAIRAWEEEAGREADGYLTRREIDQLARDADAARAEQAARERADRDAWATAQGTDSVEAYRRYLDRYPRGIFARRAEERIAVLEAERADRQDWARAQDADTIAGYRRYLDAHPDGLFVERARERIVALGGDVESPRERADRETWAAAQSQDTIAAYSDYLDRYPRGMFAERAENRIEALRDASREEERAVERAREEERRQGLNIASILLIEARLALLGFNPGTVDGRIDDTARGAIRSFQDRNGLTVSGYLDNDTMQRLVGGR</sequence>
<keyword evidence="3" id="KW-0732">Signal</keyword>
<dbReference type="InterPro" id="IPR036366">
    <property type="entry name" value="PGBDSf"/>
</dbReference>
<evidence type="ECO:0000313" key="5">
    <source>
        <dbReference type="EMBL" id="NNU78814.1"/>
    </source>
</evidence>
<dbReference type="AlphaFoldDB" id="A0A849KZ94"/>
<feature type="region of interest" description="Disordered" evidence="2">
    <location>
        <begin position="205"/>
        <end position="231"/>
    </location>
</feature>
<organism evidence="5 6">
    <name type="scientific">Halovulum dunhuangense</name>
    <dbReference type="NCBI Taxonomy" id="1505036"/>
    <lineage>
        <taxon>Bacteria</taxon>
        <taxon>Pseudomonadati</taxon>
        <taxon>Pseudomonadota</taxon>
        <taxon>Alphaproteobacteria</taxon>
        <taxon>Rhodobacterales</taxon>
        <taxon>Paracoccaceae</taxon>
        <taxon>Halovulum</taxon>
    </lineage>
</organism>
<name>A0A849KZ94_9RHOB</name>
<feature type="signal peptide" evidence="3">
    <location>
        <begin position="1"/>
        <end position="23"/>
    </location>
</feature>
<accession>A0A849KZ94</accession>
<dbReference type="Pfam" id="PF01471">
    <property type="entry name" value="PG_binding_1"/>
    <property type="match status" value="2"/>
</dbReference>
<evidence type="ECO:0000259" key="4">
    <source>
        <dbReference type="Pfam" id="PF01471"/>
    </source>
</evidence>
<feature type="chain" id="PRO_5033036323" description="Peptidoglycan binding-like domain-containing protein" evidence="3">
    <location>
        <begin position="24"/>
        <end position="532"/>
    </location>
</feature>
<dbReference type="Proteomes" id="UP000572377">
    <property type="component" value="Unassembled WGS sequence"/>
</dbReference>
<feature type="compositionally biased region" description="Pro residues" evidence="2">
    <location>
        <begin position="215"/>
        <end position="227"/>
    </location>
</feature>
<dbReference type="SUPFAM" id="SSF47090">
    <property type="entry name" value="PGBD-like"/>
    <property type="match status" value="2"/>
</dbReference>
<evidence type="ECO:0000256" key="2">
    <source>
        <dbReference type="SAM" id="MobiDB-lite"/>
    </source>
</evidence>
<dbReference type="RefSeq" id="WP_171321248.1">
    <property type="nucleotide sequence ID" value="NZ_JABFBC010000001.1"/>
</dbReference>
<feature type="coiled-coil region" evidence="1">
    <location>
        <begin position="438"/>
        <end position="469"/>
    </location>
</feature>